<dbReference type="EMBL" id="JACCBN010000001">
    <property type="protein sequence ID" value="NYD34824.1"/>
    <property type="molecule type" value="Genomic_DNA"/>
</dbReference>
<gene>
    <name evidence="3" type="ORF">BJ983_000926</name>
</gene>
<evidence type="ECO:0000313" key="4">
    <source>
        <dbReference type="Proteomes" id="UP000535890"/>
    </source>
</evidence>
<dbReference type="InterPro" id="IPR025110">
    <property type="entry name" value="AMP-bd_C"/>
</dbReference>
<dbReference type="PROSITE" id="PS00455">
    <property type="entry name" value="AMP_BINDING"/>
    <property type="match status" value="1"/>
</dbReference>
<dbReference type="PANTHER" id="PTHR43767:SF1">
    <property type="entry name" value="NONRIBOSOMAL PEPTIDE SYNTHASE PES1 (EUROFUNG)-RELATED"/>
    <property type="match status" value="1"/>
</dbReference>
<sequence>MGLPALEDRTLLAAVERALAVGNAVTQTDRAGTWTLEQAFERSLRLGGGLGAGVDRPVALLLDNSLDAVHVWLGVVLTGGVEVPVNTAYKGTFLAHVLRDCGADTLVVEAHYLDRVARVADEVPALHTLVVRGPVDGDVLPPERFRVIGLDEVDAPASPVRRRPEDLHAIMYTSGTTGLSKGVLVPHAHAYTYASREHQERPRAGDRALVTLPVFHLAGQWYGVYQALIHAIPCVLEPGFSVGGFWPTVREHGITVTVLLGAMAELLAQRAPAPDDVDNPLELAIMAPLAGDVAAFRRRFGVELAAVYGMSEIGAVLDGPPDTVVGGEAGFPREGYDLRLVDAEGHDVGPGRIGELLVRPQVPHTVMAGYHGRPEETARVVRDGWLHTGDAFRADEAGRFYFCDRMKDSLRRRGENVSSFEVERTVTEHPAVAEAAVVAVPSELSEDEIKVVVVLQPDAGLDPVELTAFLVDRLPYFMVPRYVEIADALPKTPTHKVQKNLLRDAGVGPATWDREAAGIRITRAGASGL</sequence>
<protein>
    <submittedName>
        <fullName evidence="3">Crotonobetaine/carnitine-CoA ligase</fullName>
        <ecNumber evidence="3">6.2.1.-</ecNumber>
    </submittedName>
</protein>
<keyword evidence="4" id="KW-1185">Reference proteome</keyword>
<reference evidence="3 4" key="1">
    <citation type="submission" date="2020-07" db="EMBL/GenBank/DDBJ databases">
        <title>Sequencing the genomes of 1000 actinobacteria strains.</title>
        <authorList>
            <person name="Klenk H.-P."/>
        </authorList>
    </citation>
    <scope>NUCLEOTIDE SEQUENCE [LARGE SCALE GENOMIC DNA]</scope>
    <source>
        <strain evidence="3 4">DSM 45772</strain>
    </source>
</reference>
<comment type="caution">
    <text evidence="3">The sequence shown here is derived from an EMBL/GenBank/DDBJ whole genome shotgun (WGS) entry which is preliminary data.</text>
</comment>
<feature type="domain" description="AMP-dependent synthetase/ligase" evidence="1">
    <location>
        <begin position="27"/>
        <end position="371"/>
    </location>
</feature>
<feature type="domain" description="AMP-binding enzyme C-terminal" evidence="2">
    <location>
        <begin position="421"/>
        <end position="496"/>
    </location>
</feature>
<dbReference type="Pfam" id="PF13193">
    <property type="entry name" value="AMP-binding_C"/>
    <property type="match status" value="1"/>
</dbReference>
<dbReference type="Pfam" id="PF00501">
    <property type="entry name" value="AMP-binding"/>
    <property type="match status" value="1"/>
</dbReference>
<evidence type="ECO:0000259" key="1">
    <source>
        <dbReference type="Pfam" id="PF00501"/>
    </source>
</evidence>
<dbReference type="SUPFAM" id="SSF56801">
    <property type="entry name" value="Acetyl-CoA synthetase-like"/>
    <property type="match status" value="1"/>
</dbReference>
<dbReference type="Proteomes" id="UP000535890">
    <property type="component" value="Unassembled WGS sequence"/>
</dbReference>
<dbReference type="RefSeq" id="WP_179792739.1">
    <property type="nucleotide sequence ID" value="NZ_BAABHP010000003.1"/>
</dbReference>
<accession>A0A7Y9J4L9</accession>
<dbReference type="Gene3D" id="3.40.50.12780">
    <property type="entry name" value="N-terminal domain of ligase-like"/>
    <property type="match status" value="1"/>
</dbReference>
<proteinExistence type="predicted"/>
<dbReference type="AlphaFoldDB" id="A0A7Y9J4L9"/>
<dbReference type="InterPro" id="IPR020845">
    <property type="entry name" value="AMP-binding_CS"/>
</dbReference>
<evidence type="ECO:0000259" key="2">
    <source>
        <dbReference type="Pfam" id="PF13193"/>
    </source>
</evidence>
<organism evidence="3 4">
    <name type="scientific">Actinomycetospora corticicola</name>
    <dbReference type="NCBI Taxonomy" id="663602"/>
    <lineage>
        <taxon>Bacteria</taxon>
        <taxon>Bacillati</taxon>
        <taxon>Actinomycetota</taxon>
        <taxon>Actinomycetes</taxon>
        <taxon>Pseudonocardiales</taxon>
        <taxon>Pseudonocardiaceae</taxon>
        <taxon>Actinomycetospora</taxon>
    </lineage>
</organism>
<name>A0A7Y9J4L9_9PSEU</name>
<dbReference type="InterPro" id="IPR000873">
    <property type="entry name" value="AMP-dep_synth/lig_dom"/>
</dbReference>
<dbReference type="InterPro" id="IPR045851">
    <property type="entry name" value="AMP-bd_C_sf"/>
</dbReference>
<keyword evidence="3" id="KW-0436">Ligase</keyword>
<dbReference type="InterPro" id="IPR042099">
    <property type="entry name" value="ANL_N_sf"/>
</dbReference>
<dbReference type="Gene3D" id="3.30.300.30">
    <property type="match status" value="1"/>
</dbReference>
<dbReference type="GO" id="GO:0016878">
    <property type="term" value="F:acid-thiol ligase activity"/>
    <property type="evidence" value="ECO:0007669"/>
    <property type="project" value="UniProtKB-ARBA"/>
</dbReference>
<evidence type="ECO:0000313" key="3">
    <source>
        <dbReference type="EMBL" id="NYD34824.1"/>
    </source>
</evidence>
<dbReference type="PANTHER" id="PTHR43767">
    <property type="entry name" value="LONG-CHAIN-FATTY-ACID--COA LIGASE"/>
    <property type="match status" value="1"/>
</dbReference>
<dbReference type="EC" id="6.2.1.-" evidence="3"/>
<dbReference type="InterPro" id="IPR050237">
    <property type="entry name" value="ATP-dep_AMP-bd_enzyme"/>
</dbReference>